<evidence type="ECO:0000313" key="1">
    <source>
        <dbReference type="EMBL" id="KAI9902770.1"/>
    </source>
</evidence>
<gene>
    <name evidence="1" type="ORF">N3K66_002122</name>
</gene>
<comment type="caution">
    <text evidence="1">The sequence shown here is derived from an EMBL/GenBank/DDBJ whole genome shotgun (WGS) entry which is preliminary data.</text>
</comment>
<dbReference type="EMBL" id="CM047941">
    <property type="protein sequence ID" value="KAI9902770.1"/>
    <property type="molecule type" value="Genomic_DNA"/>
</dbReference>
<accession>A0ACC0V8N6</accession>
<sequence length="584" mass="62328">MTQEEGIAVAARRKPSTSDEPVAVADDDYRPPKLTYVDALGIRDSQVIWSSAGTESQLSVDTIILIWEVPPSSGDVDEGGSRFITFCLKEQADATHPSSLSPSPPPFELVALVSRAIPAQLREKHLLRKLPCHLRYDGGDDERGRSLEVTVVVSTGSGTGQASAFWNGVVQPLFELTTHDIDISVNAGGATPVTKSIADKHAERIRPRVLITQNVDSVSHFARTLASTGEGDAATLTPTGQNPTPKRKIIVLLSGDGGVVDLLNGRGNDDANEDESKDKLPQRYTSPQPTIALIPIGTGNALFHSLHSTLAPLHGDGVSPLVLSLRTLFRGKPAPLPSFRAAFSPGCLTVPPSLDVDQSAQDAGVPKLGARPITHIDGAIVASFGFHASVVYESDTPAHRRHGIKRFGLVAQELLRESHPYAARVEVRRPANSSSPSPSSLHSPSSSSTGVGFVPLPRETHAYVLATVVSHLERTFNISPASRPLDGKLRLVHFGPVGGERTMQAMSAAYNGGRHVDLAWDDGEAVGYEEVEGLRVVTLDEAARWRKICVDGTIIEMPVGGSLAVTRQENSGFDIVVDSSLVHS</sequence>
<organism evidence="1 2">
    <name type="scientific">Trichothecium roseum</name>
    <dbReference type="NCBI Taxonomy" id="47278"/>
    <lineage>
        <taxon>Eukaryota</taxon>
        <taxon>Fungi</taxon>
        <taxon>Dikarya</taxon>
        <taxon>Ascomycota</taxon>
        <taxon>Pezizomycotina</taxon>
        <taxon>Sordariomycetes</taxon>
        <taxon>Hypocreomycetidae</taxon>
        <taxon>Hypocreales</taxon>
        <taxon>Hypocreales incertae sedis</taxon>
        <taxon>Trichothecium</taxon>
    </lineage>
</organism>
<keyword evidence="2" id="KW-1185">Reference proteome</keyword>
<reference evidence="1" key="1">
    <citation type="submission" date="2022-10" db="EMBL/GenBank/DDBJ databases">
        <title>Complete Genome of Trichothecium roseum strain YXFP-22015, a Plant Pathogen Isolated from Citrus.</title>
        <authorList>
            <person name="Wang Y."/>
            <person name="Zhu L."/>
        </authorList>
    </citation>
    <scope>NUCLEOTIDE SEQUENCE</scope>
    <source>
        <strain evidence="1">YXFP-22015</strain>
    </source>
</reference>
<protein>
    <submittedName>
        <fullName evidence="1">Uncharacterized protein</fullName>
    </submittedName>
</protein>
<proteinExistence type="predicted"/>
<dbReference type="Proteomes" id="UP001163324">
    <property type="component" value="Chromosome 2"/>
</dbReference>
<name>A0ACC0V8N6_9HYPO</name>
<evidence type="ECO:0000313" key="2">
    <source>
        <dbReference type="Proteomes" id="UP001163324"/>
    </source>
</evidence>